<dbReference type="KEGG" id="kmn:HW532_03340"/>
<dbReference type="EMBL" id="CP058214">
    <property type="protein sequence ID" value="QPC41832.1"/>
    <property type="molecule type" value="Genomic_DNA"/>
</dbReference>
<feature type="transmembrane region" description="Helical" evidence="1">
    <location>
        <begin position="6"/>
        <end position="24"/>
    </location>
</feature>
<name>A0A7S8HAQ3_9HYPH</name>
<keyword evidence="3" id="KW-1185">Reference proteome</keyword>
<feature type="transmembrane region" description="Helical" evidence="1">
    <location>
        <begin position="36"/>
        <end position="55"/>
    </location>
</feature>
<proteinExistence type="predicted"/>
<keyword evidence="1" id="KW-1133">Transmembrane helix</keyword>
<accession>A0A7S8HAQ3</accession>
<reference evidence="2 3" key="1">
    <citation type="submission" date="2020-06" db="EMBL/GenBank/DDBJ databases">
        <title>Genome sequence of 2 isolates from Red Sea Mangroves.</title>
        <authorList>
            <person name="Sefrji F."/>
            <person name="Michoud G."/>
            <person name="Merlino G."/>
            <person name="Daffonchio D."/>
        </authorList>
    </citation>
    <scope>NUCLEOTIDE SEQUENCE [LARGE SCALE GENOMIC DNA]</scope>
    <source>
        <strain evidence="2 3">R1DC25</strain>
    </source>
</reference>
<dbReference type="RefSeq" id="WP_213163060.1">
    <property type="nucleotide sequence ID" value="NZ_CP058214.1"/>
</dbReference>
<evidence type="ECO:0000313" key="2">
    <source>
        <dbReference type="EMBL" id="QPC41832.1"/>
    </source>
</evidence>
<keyword evidence="1" id="KW-0472">Membrane</keyword>
<keyword evidence="1" id="KW-0812">Transmembrane</keyword>
<protein>
    <submittedName>
        <fullName evidence="2">Uncharacterized protein</fullName>
    </submittedName>
</protein>
<gene>
    <name evidence="2" type="ORF">HW532_03340</name>
</gene>
<dbReference type="Proteomes" id="UP000593594">
    <property type="component" value="Chromosome"/>
</dbReference>
<evidence type="ECO:0000313" key="3">
    <source>
        <dbReference type="Proteomes" id="UP000593594"/>
    </source>
</evidence>
<evidence type="ECO:0000256" key="1">
    <source>
        <dbReference type="SAM" id="Phobius"/>
    </source>
</evidence>
<sequence>MGGDLVDWIAVIVLAGIAWHGLTYRDEDGERPWVHLLFGCIALLFCLRFLFFDILDVM</sequence>
<dbReference type="AlphaFoldDB" id="A0A7S8HAQ3"/>
<organism evidence="2 3">
    <name type="scientific">Kaustia mangrovi</name>
    <dbReference type="NCBI Taxonomy" id="2593653"/>
    <lineage>
        <taxon>Bacteria</taxon>
        <taxon>Pseudomonadati</taxon>
        <taxon>Pseudomonadota</taxon>
        <taxon>Alphaproteobacteria</taxon>
        <taxon>Hyphomicrobiales</taxon>
        <taxon>Parvibaculaceae</taxon>
        <taxon>Kaustia</taxon>
    </lineage>
</organism>